<dbReference type="OrthoDB" id="9805337at2"/>
<keyword evidence="7" id="KW-1185">Reference proteome</keyword>
<organism evidence="6 7">
    <name type="scientific">Metabacillus mangrovi</name>
    <dbReference type="NCBI Taxonomy" id="1491830"/>
    <lineage>
        <taxon>Bacteria</taxon>
        <taxon>Bacillati</taxon>
        <taxon>Bacillota</taxon>
        <taxon>Bacilli</taxon>
        <taxon>Bacillales</taxon>
        <taxon>Bacillaceae</taxon>
        <taxon>Metabacillus</taxon>
    </lineage>
</organism>
<evidence type="ECO:0000256" key="1">
    <source>
        <dbReference type="ARBA" id="ARBA00001974"/>
    </source>
</evidence>
<dbReference type="Proteomes" id="UP000434639">
    <property type="component" value="Unassembled WGS sequence"/>
</dbReference>
<accession>A0A7X2S139</accession>
<proteinExistence type="inferred from homology"/>
<evidence type="ECO:0000256" key="3">
    <source>
        <dbReference type="ARBA" id="ARBA00022630"/>
    </source>
</evidence>
<comment type="similarity">
    <text evidence="2">Belongs to the DadA oxidoreductase family.</text>
</comment>
<evidence type="ECO:0000256" key="2">
    <source>
        <dbReference type="ARBA" id="ARBA00009410"/>
    </source>
</evidence>
<evidence type="ECO:0000313" key="7">
    <source>
        <dbReference type="Proteomes" id="UP000434639"/>
    </source>
</evidence>
<dbReference type="AlphaFoldDB" id="A0A7X2S139"/>
<dbReference type="GO" id="GO:0016491">
    <property type="term" value="F:oxidoreductase activity"/>
    <property type="evidence" value="ECO:0007669"/>
    <property type="project" value="UniProtKB-KW"/>
</dbReference>
<dbReference type="InterPro" id="IPR036188">
    <property type="entry name" value="FAD/NAD-bd_sf"/>
</dbReference>
<sequence length="371" mass="39354">MTRIAIIGAGILGASAAYHLAKSGADVMIADSAEPGQATGAAAGIICPWLSQRRNQAWYQLAKNGAGYYPDLIKALELDGETNTGYFRSGAVSLNSDEKKIRKTLERAEKRQPDAPEMGAISFLSPEQTSALFPLLKQTYYGVHVSGGARADGRKLRDALLNGARKHGATYITGAASLLFEGNKVTGMEVNGEHIPADCTAVCAGAWGAKLLDPLQASVKVTFQKAQIVHLRTAEKETSEWPVLMPPGTHYLLAFPGGRVAAGTTHEDTEEYSVFPTAGGISEILQKAAETAPELASAEYVETRVGFRPFTEDFLPVIGGISGWDGLLFANGLGSSGLTTGPYIGKQLASLALGEDPDLDLSPYQPQTHYV</sequence>
<comment type="cofactor">
    <cofactor evidence="1">
        <name>FAD</name>
        <dbReference type="ChEBI" id="CHEBI:57692"/>
    </cofactor>
</comment>
<dbReference type="Gene3D" id="3.50.50.60">
    <property type="entry name" value="FAD/NAD(P)-binding domain"/>
    <property type="match status" value="1"/>
</dbReference>
<evidence type="ECO:0000313" key="6">
    <source>
        <dbReference type="EMBL" id="MTH51933.1"/>
    </source>
</evidence>
<dbReference type="GO" id="GO:0005737">
    <property type="term" value="C:cytoplasm"/>
    <property type="evidence" value="ECO:0007669"/>
    <property type="project" value="TreeGrafter"/>
</dbReference>
<dbReference type="Pfam" id="PF01266">
    <property type="entry name" value="DAO"/>
    <property type="match status" value="1"/>
</dbReference>
<dbReference type="RefSeq" id="WP_155110488.1">
    <property type="nucleotide sequence ID" value="NZ_WMIB01000001.1"/>
</dbReference>
<reference evidence="6 7" key="1">
    <citation type="journal article" date="2017" name="Int. J. Syst. Evol. Microbiol.">
        <title>Bacillus mangrovi sp. nov., isolated from a sediment sample from a mangrove forest.</title>
        <authorList>
            <person name="Gupta V."/>
            <person name="Singh P.K."/>
            <person name="Korpole S."/>
            <person name="Tanuku N.R.S."/>
            <person name="Pinnaka A.K."/>
        </authorList>
    </citation>
    <scope>NUCLEOTIDE SEQUENCE [LARGE SCALE GENOMIC DNA]</scope>
    <source>
        <strain evidence="6 7">KCTC 33872</strain>
    </source>
</reference>
<evidence type="ECO:0000256" key="4">
    <source>
        <dbReference type="ARBA" id="ARBA00023002"/>
    </source>
</evidence>
<gene>
    <name evidence="6" type="ORF">GKZ89_00830</name>
</gene>
<keyword evidence="4" id="KW-0560">Oxidoreductase</keyword>
<dbReference type="SUPFAM" id="SSF51905">
    <property type="entry name" value="FAD/NAD(P)-binding domain"/>
    <property type="match status" value="1"/>
</dbReference>
<dbReference type="PANTHER" id="PTHR13847:SF286">
    <property type="entry name" value="D-AMINO ACID DEHYDROGENASE"/>
    <property type="match status" value="1"/>
</dbReference>
<comment type="caution">
    <text evidence="6">The sequence shown here is derived from an EMBL/GenBank/DDBJ whole genome shotgun (WGS) entry which is preliminary data.</text>
</comment>
<feature type="domain" description="FAD dependent oxidoreductase" evidence="5">
    <location>
        <begin position="3"/>
        <end position="351"/>
    </location>
</feature>
<dbReference type="PANTHER" id="PTHR13847">
    <property type="entry name" value="SARCOSINE DEHYDROGENASE-RELATED"/>
    <property type="match status" value="1"/>
</dbReference>
<name>A0A7X2S139_9BACI</name>
<protein>
    <submittedName>
        <fullName evidence="6">FAD-dependent oxidoreductase</fullName>
    </submittedName>
</protein>
<dbReference type="EMBL" id="WMIB01000001">
    <property type="protein sequence ID" value="MTH51933.1"/>
    <property type="molecule type" value="Genomic_DNA"/>
</dbReference>
<keyword evidence="3" id="KW-0285">Flavoprotein</keyword>
<dbReference type="Gene3D" id="3.30.9.10">
    <property type="entry name" value="D-Amino Acid Oxidase, subunit A, domain 2"/>
    <property type="match status" value="1"/>
</dbReference>
<dbReference type="InterPro" id="IPR006076">
    <property type="entry name" value="FAD-dep_OxRdtase"/>
</dbReference>
<dbReference type="SUPFAM" id="SSF54373">
    <property type="entry name" value="FAD-linked reductases, C-terminal domain"/>
    <property type="match status" value="1"/>
</dbReference>
<evidence type="ECO:0000259" key="5">
    <source>
        <dbReference type="Pfam" id="PF01266"/>
    </source>
</evidence>